<accession>A0A8J8JUY4</accession>
<dbReference type="RefSeq" id="WP_171609477.1">
    <property type="nucleotide sequence ID" value="NZ_WHPF01000016.1"/>
</dbReference>
<comment type="caution">
    <text evidence="2">The sequence shown here is derived from an EMBL/GenBank/DDBJ whole genome shotgun (WGS) entry which is preliminary data.</text>
</comment>
<dbReference type="AlphaFoldDB" id="A0A8J8JUY4"/>
<keyword evidence="1" id="KW-1133">Transmembrane helix</keyword>
<keyword evidence="1" id="KW-0472">Membrane</keyword>
<feature type="transmembrane region" description="Helical" evidence="1">
    <location>
        <begin position="6"/>
        <end position="22"/>
    </location>
</feature>
<keyword evidence="3" id="KW-1185">Reference proteome</keyword>
<dbReference type="EMBL" id="WHPF01000016">
    <property type="protein sequence ID" value="NNV57528.1"/>
    <property type="molecule type" value="Genomic_DNA"/>
</dbReference>
<sequence length="108" mass="12892">MLLNIISGIVLSIVALFTYMHFKQKYIKARQREDFNRIFGDWKSSLPTLEFGSSYGWGTFTVTFLKKQDLDFAMRNKLTEEFKNCIQSYYGSRFRVDDAVRFRYLENE</sequence>
<evidence type="ECO:0000313" key="2">
    <source>
        <dbReference type="EMBL" id="NNV57528.1"/>
    </source>
</evidence>
<evidence type="ECO:0000313" key="3">
    <source>
        <dbReference type="Proteomes" id="UP000598971"/>
    </source>
</evidence>
<keyword evidence="1" id="KW-0812">Transmembrane</keyword>
<organism evidence="2 3">
    <name type="scientific">Limnovirga soli</name>
    <dbReference type="NCBI Taxonomy" id="2656915"/>
    <lineage>
        <taxon>Bacteria</taxon>
        <taxon>Pseudomonadati</taxon>
        <taxon>Bacteroidota</taxon>
        <taxon>Chitinophagia</taxon>
        <taxon>Chitinophagales</taxon>
        <taxon>Chitinophagaceae</taxon>
        <taxon>Limnovirga</taxon>
    </lineage>
</organism>
<protein>
    <submittedName>
        <fullName evidence="2">Uncharacterized protein</fullName>
    </submittedName>
</protein>
<gene>
    <name evidence="2" type="ORF">GD597_18790</name>
</gene>
<evidence type="ECO:0000256" key="1">
    <source>
        <dbReference type="SAM" id="Phobius"/>
    </source>
</evidence>
<reference evidence="2" key="1">
    <citation type="submission" date="2019-10" db="EMBL/GenBank/DDBJ databases">
        <title>Draft genome sequence of Panacibacter sp. KCS-6.</title>
        <authorList>
            <person name="Yim K.J."/>
        </authorList>
    </citation>
    <scope>NUCLEOTIDE SEQUENCE</scope>
    <source>
        <strain evidence="2">KCS-6</strain>
    </source>
</reference>
<dbReference type="Proteomes" id="UP000598971">
    <property type="component" value="Unassembled WGS sequence"/>
</dbReference>
<proteinExistence type="predicted"/>
<name>A0A8J8JUY4_9BACT</name>